<accession>A0A849AFV7</accession>
<keyword evidence="2" id="KW-1185">Reference proteome</keyword>
<evidence type="ECO:0000313" key="1">
    <source>
        <dbReference type="EMBL" id="NNG39299.1"/>
    </source>
</evidence>
<protein>
    <submittedName>
        <fullName evidence="1">Uncharacterized protein</fullName>
    </submittedName>
</protein>
<proteinExistence type="predicted"/>
<dbReference type="EMBL" id="JABENB010000001">
    <property type="protein sequence ID" value="NNG39299.1"/>
    <property type="molecule type" value="Genomic_DNA"/>
</dbReference>
<reference evidence="1 2" key="1">
    <citation type="submission" date="2020-05" db="EMBL/GenBank/DDBJ databases">
        <title>Flexivirga sp. ID2601S isolated from air conditioner.</title>
        <authorList>
            <person name="Kim D.H."/>
        </authorList>
    </citation>
    <scope>NUCLEOTIDE SEQUENCE [LARGE SCALE GENOMIC DNA]</scope>
    <source>
        <strain evidence="1 2">ID2601S</strain>
    </source>
</reference>
<dbReference type="AlphaFoldDB" id="A0A849AFV7"/>
<name>A0A849AFV7_9MICO</name>
<dbReference type="RefSeq" id="WP_171153941.1">
    <property type="nucleotide sequence ID" value="NZ_JABENB010000001.1"/>
</dbReference>
<evidence type="ECO:0000313" key="2">
    <source>
        <dbReference type="Proteomes" id="UP000557772"/>
    </source>
</evidence>
<gene>
    <name evidence="1" type="ORF">HJ588_08430</name>
</gene>
<dbReference type="Proteomes" id="UP000557772">
    <property type="component" value="Unassembled WGS sequence"/>
</dbReference>
<comment type="caution">
    <text evidence="1">The sequence shown here is derived from an EMBL/GenBank/DDBJ whole genome shotgun (WGS) entry which is preliminary data.</text>
</comment>
<sequence length="48" mass="5614">MPATDLPERLRAGRRFVQTHTERHNAPMQRANEAFGFRRVDVLHELEG</sequence>
<organism evidence="1 2">
    <name type="scientific">Flexivirga aerilata</name>
    <dbReference type="NCBI Taxonomy" id="1656889"/>
    <lineage>
        <taxon>Bacteria</taxon>
        <taxon>Bacillati</taxon>
        <taxon>Actinomycetota</taxon>
        <taxon>Actinomycetes</taxon>
        <taxon>Micrococcales</taxon>
        <taxon>Dermacoccaceae</taxon>
        <taxon>Flexivirga</taxon>
    </lineage>
</organism>
<dbReference type="Gene3D" id="3.40.630.30">
    <property type="match status" value="1"/>
</dbReference>